<name>G1SXM4_RABIT</name>
<reference evidence="2" key="3">
    <citation type="submission" date="2025-09" db="UniProtKB">
        <authorList>
            <consortium name="Ensembl"/>
        </authorList>
    </citation>
    <scope>IDENTIFICATION</scope>
    <source>
        <strain evidence="2">Thorbecke</strain>
    </source>
</reference>
<dbReference type="FunCoup" id="G1SXM4">
    <property type="interactions" value="1"/>
</dbReference>
<keyword evidence="3" id="KW-1185">Reference proteome</keyword>
<dbReference type="Bgee" id="ENSOCUG00000009648">
    <property type="expression patterns" value="Expressed in testis and 15 other cell types or tissues"/>
</dbReference>
<dbReference type="EMBL" id="AAGW02040894">
    <property type="status" value="NOT_ANNOTATED_CDS"/>
    <property type="molecule type" value="Genomic_DNA"/>
</dbReference>
<proteinExistence type="predicted"/>
<feature type="compositionally biased region" description="Polar residues" evidence="1">
    <location>
        <begin position="1"/>
        <end position="13"/>
    </location>
</feature>
<sequence length="341" mass="39650">MDDSSNTSGTTVPKSEKRHPGKVHFADTTETRIFLPFNTETSVRIIQRAWLAYLDKMMFRLLKHTICAVEYRVTHEILKKVSPSEAELVKDPTMKCKVRFRFSGETFPPFIVFKIFHHTEGHGCKYFSGKNMLKPCSEGVSDACKIMGKKKFYNQIMEDERLFQKFKVTDHIDIVTMKDYMQYSSLLDETPASSGGRNNYWRKLNLENIPRTMMIYDILDYAESRVISNRLQKEMKYLLQRPGTEEMRQHQLQIVSEVRYPTSFTSSPSSSRLSYLQSQCKHMGRRSKQAKIKVEKMKKAYKTGKEKPALEVTISLTCTPFIVLQTIFKLPVSNSTYVKYS</sequence>
<accession>G1SXM4</accession>
<evidence type="ECO:0000256" key="1">
    <source>
        <dbReference type="SAM" id="MobiDB-lite"/>
    </source>
</evidence>
<dbReference type="PaxDb" id="9986-ENSOCUP00000008315"/>
<dbReference type="HOGENOM" id="CLU_065443_1_0_1"/>
<dbReference type="PANTHER" id="PTHR33504">
    <property type="entry name" value="NADH DEHYDROGENASE (UBIQUINONE) 1 BETA SUBCOMPLEX, 4"/>
    <property type="match status" value="1"/>
</dbReference>
<dbReference type="Ensembl" id="ENSOCUT00000009649.4">
    <property type="protein sequence ID" value="ENSOCUP00000008315.4"/>
    <property type="gene ID" value="ENSOCUG00000009648.4"/>
</dbReference>
<reference evidence="2" key="2">
    <citation type="submission" date="2025-08" db="UniProtKB">
        <authorList>
            <consortium name="Ensembl"/>
        </authorList>
    </citation>
    <scope>IDENTIFICATION</scope>
    <source>
        <strain evidence="2">Thorbecke</strain>
    </source>
</reference>
<dbReference type="InParanoid" id="G1SXM4"/>
<dbReference type="PANTHER" id="PTHR33504:SF1">
    <property type="entry name" value="FAMILY WITH SEQUENCE SIMILARITY 90, MEMBER A1B"/>
    <property type="match status" value="1"/>
</dbReference>
<reference evidence="2 3" key="1">
    <citation type="journal article" date="2011" name="Nature">
        <title>A high-resolution map of human evolutionary constraint using 29 mammals.</title>
        <authorList>
            <person name="Lindblad-Toh K."/>
            <person name="Garber M."/>
            <person name="Zuk O."/>
            <person name="Lin M.F."/>
            <person name="Parker B.J."/>
            <person name="Washietl S."/>
            <person name="Kheradpour P."/>
            <person name="Ernst J."/>
            <person name="Jordan G."/>
            <person name="Mauceli E."/>
            <person name="Ward L.D."/>
            <person name="Lowe C.B."/>
            <person name="Holloway A.K."/>
            <person name="Clamp M."/>
            <person name="Gnerre S."/>
            <person name="Alfoldi J."/>
            <person name="Beal K."/>
            <person name="Chang J."/>
            <person name="Clawson H."/>
            <person name="Cuff J."/>
            <person name="Di Palma F."/>
            <person name="Fitzgerald S."/>
            <person name="Flicek P."/>
            <person name="Guttman M."/>
            <person name="Hubisz M.J."/>
            <person name="Jaffe D.B."/>
            <person name="Jungreis I."/>
            <person name="Kent W.J."/>
            <person name="Kostka D."/>
            <person name="Lara M."/>
            <person name="Martins A.L."/>
            <person name="Massingham T."/>
            <person name="Moltke I."/>
            <person name="Raney B.J."/>
            <person name="Rasmussen M.D."/>
            <person name="Robinson J."/>
            <person name="Stark A."/>
            <person name="Vilella A.J."/>
            <person name="Wen J."/>
            <person name="Xie X."/>
            <person name="Zody M.C."/>
            <person name="Baldwin J."/>
            <person name="Bloom T."/>
            <person name="Chin C.W."/>
            <person name="Heiman D."/>
            <person name="Nicol R."/>
            <person name="Nusbaum C."/>
            <person name="Young S."/>
            <person name="Wilkinson J."/>
            <person name="Worley K.C."/>
            <person name="Kovar C.L."/>
            <person name="Muzny D.M."/>
            <person name="Gibbs R.A."/>
            <person name="Cree A."/>
            <person name="Dihn H.H."/>
            <person name="Fowler G."/>
            <person name="Jhangiani S."/>
            <person name="Joshi V."/>
            <person name="Lee S."/>
            <person name="Lewis L.R."/>
            <person name="Nazareth L.V."/>
            <person name="Okwuonu G."/>
            <person name="Santibanez J."/>
            <person name="Warren W.C."/>
            <person name="Mardis E.R."/>
            <person name="Weinstock G.M."/>
            <person name="Wilson R.K."/>
            <person name="Delehaunty K."/>
            <person name="Dooling D."/>
            <person name="Fronik C."/>
            <person name="Fulton L."/>
            <person name="Fulton B."/>
            <person name="Graves T."/>
            <person name="Minx P."/>
            <person name="Sodergren E."/>
            <person name="Birney E."/>
            <person name="Margulies E.H."/>
            <person name="Herrero J."/>
            <person name="Green E.D."/>
            <person name="Haussler D."/>
            <person name="Siepel A."/>
            <person name="Goldman N."/>
            <person name="Pollard K.S."/>
            <person name="Pedersen J.S."/>
            <person name="Lander E.S."/>
            <person name="Kellis M."/>
        </authorList>
    </citation>
    <scope>NUCLEOTIDE SEQUENCE [LARGE SCALE GENOMIC DNA]</scope>
    <source>
        <strain evidence="2 3">Thorbecke inbred</strain>
    </source>
</reference>
<protein>
    <submittedName>
        <fullName evidence="2">Chromosome X open reading frame 58</fullName>
    </submittedName>
</protein>
<dbReference type="Proteomes" id="UP000001811">
    <property type="component" value="Chromosome X"/>
</dbReference>
<dbReference type="GeneTree" id="ENSGT00510000048637"/>
<evidence type="ECO:0000313" key="2">
    <source>
        <dbReference type="Ensembl" id="ENSOCUP00000008315.4"/>
    </source>
</evidence>
<feature type="region of interest" description="Disordered" evidence="1">
    <location>
        <begin position="1"/>
        <end position="22"/>
    </location>
</feature>
<dbReference type="eggNOG" id="ENOG502QUVK">
    <property type="taxonomic scope" value="Eukaryota"/>
</dbReference>
<gene>
    <name evidence="2" type="primary">CXorf58</name>
</gene>
<dbReference type="AlphaFoldDB" id="G1SXM4"/>
<organism evidence="2 3">
    <name type="scientific">Oryctolagus cuniculus</name>
    <name type="common">Rabbit</name>
    <dbReference type="NCBI Taxonomy" id="9986"/>
    <lineage>
        <taxon>Eukaryota</taxon>
        <taxon>Metazoa</taxon>
        <taxon>Chordata</taxon>
        <taxon>Craniata</taxon>
        <taxon>Vertebrata</taxon>
        <taxon>Euteleostomi</taxon>
        <taxon>Mammalia</taxon>
        <taxon>Eutheria</taxon>
        <taxon>Euarchontoglires</taxon>
        <taxon>Glires</taxon>
        <taxon>Lagomorpha</taxon>
        <taxon>Leporidae</taxon>
        <taxon>Oryctolagus</taxon>
    </lineage>
</organism>
<evidence type="ECO:0000313" key="3">
    <source>
        <dbReference type="Proteomes" id="UP000001811"/>
    </source>
</evidence>